<dbReference type="EMBL" id="AP019736">
    <property type="protein sequence ID" value="BBL05781.1"/>
    <property type="molecule type" value="Genomic_DNA"/>
</dbReference>
<gene>
    <name evidence="2" type="ORF">A5CPEGH6_04190</name>
</gene>
<keyword evidence="3" id="KW-1185">Reference proteome</keyword>
<dbReference type="KEGG" id="ada:A5CPEGH6_04190"/>
<sequence>MSDRKPARYDPLGSRGGTRFHPPPHGLLITTNLDNDDALASDALELLRREIRPCPGKRIYSLLYGYQYFTSERFLLKMRYTNNHFLTLVEPFDDRAETIIAYRHTRAIRQQPTVYISSPHGKWLEIVHEDNVSNDLRINAKVRNIPVLRGRTFSDFGLPELRVTARRQWFQTLFLLPVRFLVTGAKRLRGKRARLRRK</sequence>
<feature type="region of interest" description="Disordered" evidence="1">
    <location>
        <begin position="1"/>
        <end position="23"/>
    </location>
</feature>
<dbReference type="InterPro" id="IPR021466">
    <property type="entry name" value="Put_rhamnosyl_transferase"/>
</dbReference>
<dbReference type="Proteomes" id="UP000319374">
    <property type="component" value="Chromosome"/>
</dbReference>
<proteinExistence type="predicted"/>
<dbReference type="OrthoDB" id="1004489at2"/>
<evidence type="ECO:0000313" key="2">
    <source>
        <dbReference type="EMBL" id="BBL05781.1"/>
    </source>
</evidence>
<reference evidence="3" key="1">
    <citation type="submission" date="2019-06" db="EMBL/GenBank/DDBJ databases">
        <title>Alistipes onderdonkii subsp. vulgaris subsp. nov., Alistipes dispar sp. nov. and Alistipes communis sp. nov., isolated from human faeces, and creation of Alistipes onderdonkii subsp. onderdonkii subsp. nov.</title>
        <authorList>
            <person name="Sakamoto M."/>
            <person name="Ikeyama N."/>
            <person name="Ogata Y."/>
            <person name="Suda W."/>
            <person name="Iino T."/>
            <person name="Hattori M."/>
            <person name="Ohkuma M."/>
        </authorList>
    </citation>
    <scope>NUCLEOTIDE SEQUENCE [LARGE SCALE GENOMIC DNA]</scope>
    <source>
        <strain evidence="3">5CPEGH6</strain>
    </source>
</reference>
<protein>
    <submittedName>
        <fullName evidence="2">Uncharacterized protein</fullName>
    </submittedName>
</protein>
<evidence type="ECO:0000256" key="1">
    <source>
        <dbReference type="SAM" id="MobiDB-lite"/>
    </source>
</evidence>
<dbReference type="Pfam" id="PF11316">
    <property type="entry name" value="Rhamno_transf"/>
    <property type="match status" value="1"/>
</dbReference>
<dbReference type="GeneID" id="98672390"/>
<dbReference type="RefSeq" id="WP_141427658.1">
    <property type="nucleotide sequence ID" value="NZ_AP019736.1"/>
</dbReference>
<organism evidence="2 3">
    <name type="scientific">Alistipes dispar</name>
    <dbReference type="NCBI Taxonomy" id="2585119"/>
    <lineage>
        <taxon>Bacteria</taxon>
        <taxon>Pseudomonadati</taxon>
        <taxon>Bacteroidota</taxon>
        <taxon>Bacteroidia</taxon>
        <taxon>Bacteroidales</taxon>
        <taxon>Rikenellaceae</taxon>
        <taxon>Alistipes</taxon>
    </lineage>
</organism>
<dbReference type="AlphaFoldDB" id="A0A4Y1WXS5"/>
<name>A0A4Y1WXS5_9BACT</name>
<evidence type="ECO:0000313" key="3">
    <source>
        <dbReference type="Proteomes" id="UP000319374"/>
    </source>
</evidence>
<accession>A0A4Y1WXS5</accession>